<dbReference type="EMBL" id="JAWIIJ010000019">
    <property type="protein sequence ID" value="MDV2080761.1"/>
    <property type="molecule type" value="Genomic_DNA"/>
</dbReference>
<feature type="domain" description="HTH lysR-type" evidence="5">
    <location>
        <begin position="2"/>
        <end position="59"/>
    </location>
</feature>
<organism evidence="6 7">
    <name type="scientific">Marinobacter xestospongiae</name>
    <dbReference type="NCBI Taxonomy" id="994319"/>
    <lineage>
        <taxon>Bacteria</taxon>
        <taxon>Pseudomonadati</taxon>
        <taxon>Pseudomonadota</taxon>
        <taxon>Gammaproteobacteria</taxon>
        <taxon>Pseudomonadales</taxon>
        <taxon>Marinobacteraceae</taxon>
        <taxon>Marinobacter</taxon>
    </lineage>
</organism>
<dbReference type="PRINTS" id="PR00039">
    <property type="entry name" value="HTHLYSR"/>
</dbReference>
<keyword evidence="7" id="KW-1185">Reference proteome</keyword>
<keyword evidence="2" id="KW-0805">Transcription regulation</keyword>
<keyword evidence="3" id="KW-0238">DNA-binding</keyword>
<accession>A0ABU3W2W2</accession>
<dbReference type="Proteomes" id="UP001269819">
    <property type="component" value="Unassembled WGS sequence"/>
</dbReference>
<evidence type="ECO:0000256" key="4">
    <source>
        <dbReference type="ARBA" id="ARBA00023163"/>
    </source>
</evidence>
<evidence type="ECO:0000256" key="1">
    <source>
        <dbReference type="ARBA" id="ARBA00009437"/>
    </source>
</evidence>
<dbReference type="PANTHER" id="PTHR30537">
    <property type="entry name" value="HTH-TYPE TRANSCRIPTIONAL REGULATOR"/>
    <property type="match status" value="1"/>
</dbReference>
<dbReference type="InterPro" id="IPR000847">
    <property type="entry name" value="LysR_HTH_N"/>
</dbReference>
<dbReference type="RefSeq" id="WP_316975121.1">
    <property type="nucleotide sequence ID" value="NZ_JAWIIJ010000019.1"/>
</dbReference>
<dbReference type="InterPro" id="IPR036388">
    <property type="entry name" value="WH-like_DNA-bd_sf"/>
</dbReference>
<evidence type="ECO:0000256" key="2">
    <source>
        <dbReference type="ARBA" id="ARBA00023015"/>
    </source>
</evidence>
<proteinExistence type="inferred from homology"/>
<dbReference type="Gene3D" id="3.40.190.10">
    <property type="entry name" value="Periplasmic binding protein-like II"/>
    <property type="match status" value="2"/>
</dbReference>
<name>A0ABU3W2W2_9GAMM</name>
<dbReference type="PANTHER" id="PTHR30537:SF79">
    <property type="entry name" value="TRANSCRIPTIONAL REGULATOR-RELATED"/>
    <property type="match status" value="1"/>
</dbReference>
<dbReference type="PROSITE" id="PS50931">
    <property type="entry name" value="HTH_LYSR"/>
    <property type="match status" value="1"/>
</dbReference>
<dbReference type="InterPro" id="IPR005119">
    <property type="entry name" value="LysR_subst-bd"/>
</dbReference>
<evidence type="ECO:0000256" key="3">
    <source>
        <dbReference type="ARBA" id="ARBA00023125"/>
    </source>
</evidence>
<dbReference type="Pfam" id="PF03466">
    <property type="entry name" value="LysR_substrate"/>
    <property type="match status" value="1"/>
</dbReference>
<gene>
    <name evidence="6" type="ORF">RYS15_18910</name>
</gene>
<protein>
    <submittedName>
        <fullName evidence="6">LysR substrate-binding domain-containing protein</fullName>
    </submittedName>
</protein>
<evidence type="ECO:0000259" key="5">
    <source>
        <dbReference type="PROSITE" id="PS50931"/>
    </source>
</evidence>
<evidence type="ECO:0000313" key="6">
    <source>
        <dbReference type="EMBL" id="MDV2080761.1"/>
    </source>
</evidence>
<dbReference type="Gene3D" id="1.10.10.10">
    <property type="entry name" value="Winged helix-like DNA-binding domain superfamily/Winged helix DNA-binding domain"/>
    <property type="match status" value="1"/>
</dbReference>
<dbReference type="Pfam" id="PF00126">
    <property type="entry name" value="HTH_1"/>
    <property type="match status" value="1"/>
</dbReference>
<keyword evidence="4" id="KW-0804">Transcription</keyword>
<comment type="similarity">
    <text evidence="1">Belongs to the LysR transcriptional regulatory family.</text>
</comment>
<reference evidence="6 7" key="1">
    <citation type="submission" date="2023-10" db="EMBL/GenBank/DDBJ databases">
        <title>Characteristics and mechanism of a salt-tolerant marine origin heterotrophic nitrifying- aerobic denitrifying bacteria Marinobacter xestospongiae HN1.</title>
        <authorList>
            <person name="Qi R."/>
        </authorList>
    </citation>
    <scope>NUCLEOTIDE SEQUENCE [LARGE SCALE GENOMIC DNA]</scope>
    <source>
        <strain evidence="6 7">HN1</strain>
    </source>
</reference>
<dbReference type="SUPFAM" id="SSF53850">
    <property type="entry name" value="Periplasmic binding protein-like II"/>
    <property type="match status" value="1"/>
</dbReference>
<comment type="caution">
    <text evidence="6">The sequence shown here is derived from an EMBL/GenBank/DDBJ whole genome shotgun (WGS) entry which is preliminary data.</text>
</comment>
<dbReference type="InterPro" id="IPR058163">
    <property type="entry name" value="LysR-type_TF_proteobact-type"/>
</dbReference>
<dbReference type="SUPFAM" id="SSF46785">
    <property type="entry name" value="Winged helix' DNA-binding domain"/>
    <property type="match status" value="1"/>
</dbReference>
<dbReference type="InterPro" id="IPR036390">
    <property type="entry name" value="WH_DNA-bd_sf"/>
</dbReference>
<evidence type="ECO:0000313" key="7">
    <source>
        <dbReference type="Proteomes" id="UP001269819"/>
    </source>
</evidence>
<sequence>MPPLNALRAFEAAARYESLTQAARELGVSQAAVSQQVRLLEDHLQQPLFLRHPRRLELTDAGRAYLPILSTALATLREGTQALFGDDAQRPLTVRVAGSFARQWLVPRLPELYRKQPSLRLRLLATTWPSQHTLEGADLEIANGYGNWQGLEVERLTREHWLVVAAPGFPIRHGAADLQTRLPSLPRIAVQGYRETWQQWQQQADIAGTLPEPIMETDTTSLAIEAAKAGLGLLLVRSLLVEQALADGSLVQASPVTLASDGGHYLVREAGRLVRPGEAAFCQWLRQELGG</sequence>